<dbReference type="PRINTS" id="PR00368">
    <property type="entry name" value="FADPNR"/>
</dbReference>
<reference evidence="3" key="1">
    <citation type="submission" date="2017-06" db="EMBL/GenBank/DDBJ databases">
        <authorList>
            <person name="Varghese N."/>
            <person name="Submissions S."/>
        </authorList>
    </citation>
    <scope>NUCLEOTIDE SEQUENCE [LARGE SCALE GENOMIC DNA]</scope>
    <source>
        <strain evidence="3">LNB2</strain>
    </source>
</reference>
<gene>
    <name evidence="2" type="ORF">SAMN06295912_11355</name>
</gene>
<dbReference type="Gene3D" id="3.50.50.60">
    <property type="entry name" value="FAD/NAD(P)-binding domain"/>
    <property type="match status" value="1"/>
</dbReference>
<feature type="domain" description="FAD-binding" evidence="1">
    <location>
        <begin position="3"/>
        <end position="122"/>
    </location>
</feature>
<dbReference type="InterPro" id="IPR050407">
    <property type="entry name" value="Geranylgeranyl_reductase"/>
</dbReference>
<accession>A0A239GQT0</accession>
<dbReference type="SUPFAM" id="SSF51905">
    <property type="entry name" value="FAD/NAD(P)-binding domain"/>
    <property type="match status" value="1"/>
</dbReference>
<sequence length="357" mass="36243">MRRTDTLIIGAGPAGCAAAITLACAGQRPLLLERHATAQQIVCGGFLSQDSLALLGGLGIDPVALGARPITRLRLIAGRRVAEAPLPFAAAGLSRATLDAALRHRAVATGAVLESGRPVRAIEGGVARFDGDGIAADAIILATGKHDLRGAPRPRAPDSAVGLRTRLTPTPALTRALAGMIELHLFRHGYAGLLIQEDGQANLCLSVARSRLAAAGGTPAALLAALARESPIFADRLGQASAQADWQAIAGLPYGWRDRAANQTLYRIGDQAAVIASLAGDGIAIALASGRAAATARLTGTSPAAYAAAFAARAHRPLLIAGAGRRMAEGGSAPLLVAAARIPGLVGIAARLTRIGH</sequence>
<dbReference type="PANTHER" id="PTHR42685">
    <property type="entry name" value="GERANYLGERANYL DIPHOSPHATE REDUCTASE"/>
    <property type="match status" value="1"/>
</dbReference>
<dbReference type="Pfam" id="PF01494">
    <property type="entry name" value="FAD_binding_3"/>
    <property type="match status" value="1"/>
</dbReference>
<dbReference type="InterPro" id="IPR002938">
    <property type="entry name" value="FAD-bd"/>
</dbReference>
<dbReference type="PANTHER" id="PTHR42685:SF22">
    <property type="entry name" value="CONDITIONED MEDIUM FACTOR RECEPTOR 1"/>
    <property type="match status" value="1"/>
</dbReference>
<dbReference type="PROSITE" id="PS51257">
    <property type="entry name" value="PROKAR_LIPOPROTEIN"/>
    <property type="match status" value="1"/>
</dbReference>
<dbReference type="EMBL" id="FZOS01000013">
    <property type="protein sequence ID" value="SNS71321.1"/>
    <property type="molecule type" value="Genomic_DNA"/>
</dbReference>
<protein>
    <submittedName>
        <fullName evidence="2">Dehydrogenase (Flavoprotein)</fullName>
    </submittedName>
</protein>
<dbReference type="GO" id="GO:0071949">
    <property type="term" value="F:FAD binding"/>
    <property type="evidence" value="ECO:0007669"/>
    <property type="project" value="InterPro"/>
</dbReference>
<dbReference type="PRINTS" id="PR00411">
    <property type="entry name" value="PNDRDTASEI"/>
</dbReference>
<evidence type="ECO:0000313" key="2">
    <source>
        <dbReference type="EMBL" id="SNS71321.1"/>
    </source>
</evidence>
<proteinExistence type="predicted"/>
<name>A0A239GQT0_9SPHN</name>
<organism evidence="2 3">
    <name type="scientific">Edaphosphingomonas laterariae</name>
    <dbReference type="NCBI Taxonomy" id="861865"/>
    <lineage>
        <taxon>Bacteria</taxon>
        <taxon>Pseudomonadati</taxon>
        <taxon>Pseudomonadota</taxon>
        <taxon>Alphaproteobacteria</taxon>
        <taxon>Sphingomonadales</taxon>
        <taxon>Rhizorhabdaceae</taxon>
        <taxon>Edaphosphingomonas</taxon>
    </lineage>
</organism>
<dbReference type="RefSeq" id="WP_089219992.1">
    <property type="nucleotide sequence ID" value="NZ_FZOS01000013.1"/>
</dbReference>
<evidence type="ECO:0000259" key="1">
    <source>
        <dbReference type="Pfam" id="PF01494"/>
    </source>
</evidence>
<keyword evidence="3" id="KW-1185">Reference proteome</keyword>
<dbReference type="AlphaFoldDB" id="A0A239GQT0"/>
<dbReference type="Proteomes" id="UP000198281">
    <property type="component" value="Unassembled WGS sequence"/>
</dbReference>
<evidence type="ECO:0000313" key="3">
    <source>
        <dbReference type="Proteomes" id="UP000198281"/>
    </source>
</evidence>
<dbReference type="InterPro" id="IPR036188">
    <property type="entry name" value="FAD/NAD-bd_sf"/>
</dbReference>
<dbReference type="OrthoDB" id="5652862at2"/>